<name>G0VEQ6_NAUCA</name>
<keyword evidence="3" id="KW-1185">Reference proteome</keyword>
<dbReference type="Pfam" id="PF11654">
    <property type="entry name" value="NCE101"/>
    <property type="match status" value="1"/>
</dbReference>
<keyword evidence="1" id="KW-1133">Transmembrane helix</keyword>
<keyword evidence="1" id="KW-0812">Transmembrane</keyword>
<gene>
    <name evidence="2" type="primary">NCAS0D04660</name>
    <name evidence="2" type="ordered locus">NCAS_0D04660</name>
</gene>
<dbReference type="AlphaFoldDB" id="G0VEQ6"/>
<feature type="transmembrane region" description="Helical" evidence="1">
    <location>
        <begin position="21"/>
        <end position="46"/>
    </location>
</feature>
<dbReference type="eggNOG" id="ENOG502SBQ0">
    <property type="taxonomic scope" value="Eukaryota"/>
</dbReference>
<dbReference type="EMBL" id="HE576755">
    <property type="protein sequence ID" value="CCC70047.1"/>
    <property type="molecule type" value="Genomic_DNA"/>
</dbReference>
<organism evidence="2 3">
    <name type="scientific">Naumovozyma castellii</name>
    <name type="common">Yeast</name>
    <name type="synonym">Saccharomyces castellii</name>
    <dbReference type="NCBI Taxonomy" id="27288"/>
    <lineage>
        <taxon>Eukaryota</taxon>
        <taxon>Fungi</taxon>
        <taxon>Dikarya</taxon>
        <taxon>Ascomycota</taxon>
        <taxon>Saccharomycotina</taxon>
        <taxon>Saccharomycetes</taxon>
        <taxon>Saccharomycetales</taxon>
        <taxon>Saccharomycetaceae</taxon>
        <taxon>Naumovozyma</taxon>
    </lineage>
</organism>
<keyword evidence="1" id="KW-0472">Membrane</keyword>
<dbReference type="GO" id="GO:0009306">
    <property type="term" value="P:protein secretion"/>
    <property type="evidence" value="ECO:0007669"/>
    <property type="project" value="InterPro"/>
</dbReference>
<dbReference type="GeneID" id="96903653"/>
<evidence type="ECO:0000313" key="2">
    <source>
        <dbReference type="EMBL" id="CCC70047.1"/>
    </source>
</evidence>
<proteinExistence type="predicted"/>
<reference key="2">
    <citation type="submission" date="2011-08" db="EMBL/GenBank/DDBJ databases">
        <title>Genome sequence of Naumovozyma castellii.</title>
        <authorList>
            <person name="Gordon J.L."/>
            <person name="Armisen D."/>
            <person name="Proux-Wera E."/>
            <person name="OhEigeartaigh S.S."/>
            <person name="Byrne K.P."/>
            <person name="Wolfe K.H."/>
        </authorList>
    </citation>
    <scope>NUCLEOTIDE SEQUENCE</scope>
    <source>
        <strain>Type strain:CBS 4309</strain>
    </source>
</reference>
<dbReference type="InParanoid" id="G0VEQ6"/>
<dbReference type="InterPro" id="IPR024242">
    <property type="entry name" value="NCE101"/>
</dbReference>
<dbReference type="KEGG" id="ncs:NCAS_0D04660"/>
<evidence type="ECO:0000313" key="3">
    <source>
        <dbReference type="Proteomes" id="UP000001640"/>
    </source>
</evidence>
<dbReference type="RefSeq" id="XP_003676408.1">
    <property type="nucleotide sequence ID" value="XM_003676360.1"/>
</dbReference>
<dbReference type="OrthoDB" id="2155101at2759"/>
<dbReference type="Proteomes" id="UP000001640">
    <property type="component" value="Chromosome 4"/>
</dbReference>
<evidence type="ECO:0000256" key="1">
    <source>
        <dbReference type="SAM" id="Phobius"/>
    </source>
</evidence>
<dbReference type="PANTHER" id="PTHR28011:SF1">
    <property type="entry name" value="NON-CLASSICAL EXPORT PROTEIN 1"/>
    <property type="match status" value="1"/>
</dbReference>
<dbReference type="FunCoup" id="G0VEQ6">
    <property type="interactions" value="19"/>
</dbReference>
<dbReference type="PANTHER" id="PTHR28011">
    <property type="entry name" value="NON-CLASSICAL EXPORT PROTEIN 1"/>
    <property type="match status" value="1"/>
</dbReference>
<protein>
    <submittedName>
        <fullName evidence="2">Uncharacterized protein</fullName>
    </submittedName>
</protein>
<reference evidence="2 3" key="1">
    <citation type="journal article" date="2011" name="Proc. Natl. Acad. Sci. U.S.A.">
        <title>Evolutionary erosion of yeast sex chromosomes by mating-type switching accidents.</title>
        <authorList>
            <person name="Gordon J.L."/>
            <person name="Armisen D."/>
            <person name="Proux-Wera E."/>
            <person name="Oheigeartaigh S.S."/>
            <person name="Byrne K.P."/>
            <person name="Wolfe K.H."/>
        </authorList>
    </citation>
    <scope>NUCLEOTIDE SEQUENCE [LARGE SCALE GENOMIC DNA]</scope>
    <source>
        <strain evidence="3">ATCC 76901 / BCRC 22586 / CBS 4309 / NBRC 1992 / NRRL Y-12630</strain>
    </source>
</reference>
<sequence>MQREKVIYYHQRRTRQKMVKQVPYLLGRFMDPLLAIVIGTTSYYLYETRTTRDQPTRRSLLHLLERNYSGSH</sequence>
<accession>G0VEQ6</accession>
<dbReference type="HOGENOM" id="CLU_188578_1_0_1"/>